<dbReference type="InterPro" id="IPR036028">
    <property type="entry name" value="SH3-like_dom_sf"/>
</dbReference>
<name>A0AAJ0MK41_9PEZI</name>
<dbReference type="Proteomes" id="UP001275084">
    <property type="component" value="Unassembled WGS sequence"/>
</dbReference>
<feature type="coiled-coil region" evidence="3">
    <location>
        <begin position="3"/>
        <end position="30"/>
    </location>
</feature>
<gene>
    <name evidence="6" type="ORF">B0T25DRAFT_527376</name>
</gene>
<evidence type="ECO:0000256" key="4">
    <source>
        <dbReference type="SAM" id="MobiDB-lite"/>
    </source>
</evidence>
<comment type="caution">
    <text evidence="6">The sequence shown here is derived from an EMBL/GenBank/DDBJ whole genome shotgun (WGS) entry which is preliminary data.</text>
</comment>
<dbReference type="CDD" id="cd00174">
    <property type="entry name" value="SH3"/>
    <property type="match status" value="1"/>
</dbReference>
<dbReference type="Gene3D" id="2.30.30.40">
    <property type="entry name" value="SH3 Domains"/>
    <property type="match status" value="1"/>
</dbReference>
<accession>A0AAJ0MK41</accession>
<dbReference type="InterPro" id="IPR001452">
    <property type="entry name" value="SH3_domain"/>
</dbReference>
<evidence type="ECO:0000256" key="1">
    <source>
        <dbReference type="ARBA" id="ARBA00022443"/>
    </source>
</evidence>
<dbReference type="PROSITE" id="PS50002">
    <property type="entry name" value="SH3"/>
    <property type="match status" value="1"/>
</dbReference>
<keyword evidence="3" id="KW-0175">Coiled coil</keyword>
<reference evidence="6" key="2">
    <citation type="submission" date="2023-06" db="EMBL/GenBank/DDBJ databases">
        <authorList>
            <consortium name="Lawrence Berkeley National Laboratory"/>
            <person name="Haridas S."/>
            <person name="Hensen N."/>
            <person name="Bonometti L."/>
            <person name="Westerberg I."/>
            <person name="Brannstrom I.O."/>
            <person name="Guillou S."/>
            <person name="Cros-Aarteil S."/>
            <person name="Calhoun S."/>
            <person name="Kuo A."/>
            <person name="Mondo S."/>
            <person name="Pangilinan J."/>
            <person name="Riley R."/>
            <person name="Labutti K."/>
            <person name="Andreopoulos B."/>
            <person name="Lipzen A."/>
            <person name="Chen C."/>
            <person name="Yanf M."/>
            <person name="Daum C."/>
            <person name="Ng V."/>
            <person name="Clum A."/>
            <person name="Steindorff A."/>
            <person name="Ohm R."/>
            <person name="Martin F."/>
            <person name="Silar P."/>
            <person name="Natvig D."/>
            <person name="Lalanne C."/>
            <person name="Gautier V."/>
            <person name="Ament-Velasquez S.L."/>
            <person name="Kruys A."/>
            <person name="Hutchinson M.I."/>
            <person name="Powell A.J."/>
            <person name="Barry K."/>
            <person name="Miller A.N."/>
            <person name="Grigoriev I.V."/>
            <person name="Debuchy R."/>
            <person name="Gladieux P."/>
            <person name="Thoren M.H."/>
            <person name="Johannesson H."/>
        </authorList>
    </citation>
    <scope>NUCLEOTIDE SEQUENCE</scope>
    <source>
        <strain evidence="6">CBS 955.72</strain>
    </source>
</reference>
<dbReference type="PANTHER" id="PTHR45929">
    <property type="entry name" value="JAK PATHWAY SIGNAL TRANSDUCTION ADAPTOR MOLECULE"/>
    <property type="match status" value="1"/>
</dbReference>
<dbReference type="SMART" id="SM00326">
    <property type="entry name" value="SH3"/>
    <property type="match status" value="1"/>
</dbReference>
<sequence length="277" mass="28850">MVSSEERQRVIEANRSLRNIKNELESLLEKGILSDDAFDSIQSLLPTESSISASGGRASAPQRTPGLPTPTATPTSPASPPSYAQSTTSGPPPLPGRNPPPAAPPSKPVLAHAKALYKYAASDARDCSLERGDAVAVYEYMNADWWMGKNLRTGQEGIFPKSYVEPEAAAAPAASPGGWNEKAPVGAYQGYQGYQGPPQPQYAPGPGNTYPAPPGQMNPYNAHAPPMAMANQGQGQGQEEGGSKVGETGKKFGKKLGNAAIFGAGATIGSNLVNSIF</sequence>
<feature type="region of interest" description="Disordered" evidence="4">
    <location>
        <begin position="47"/>
        <end position="108"/>
    </location>
</feature>
<evidence type="ECO:0000259" key="5">
    <source>
        <dbReference type="PROSITE" id="PS50002"/>
    </source>
</evidence>
<feature type="region of interest" description="Disordered" evidence="4">
    <location>
        <begin position="190"/>
        <end position="249"/>
    </location>
</feature>
<evidence type="ECO:0000256" key="2">
    <source>
        <dbReference type="PROSITE-ProRule" id="PRU00192"/>
    </source>
</evidence>
<dbReference type="SUPFAM" id="SSF50044">
    <property type="entry name" value="SH3-domain"/>
    <property type="match status" value="1"/>
</dbReference>
<dbReference type="InterPro" id="IPR050670">
    <property type="entry name" value="STAM"/>
</dbReference>
<evidence type="ECO:0000256" key="3">
    <source>
        <dbReference type="SAM" id="Coils"/>
    </source>
</evidence>
<evidence type="ECO:0000313" key="6">
    <source>
        <dbReference type="EMBL" id="KAK3363420.1"/>
    </source>
</evidence>
<feature type="compositionally biased region" description="Gly residues" evidence="4">
    <location>
        <begin position="234"/>
        <end position="244"/>
    </location>
</feature>
<dbReference type="AlphaFoldDB" id="A0AAJ0MK41"/>
<dbReference type="PANTHER" id="PTHR45929:SF7">
    <property type="entry name" value="LAS SEVENTEEN-BINDING PROTEIN 1"/>
    <property type="match status" value="1"/>
</dbReference>
<evidence type="ECO:0000313" key="7">
    <source>
        <dbReference type="Proteomes" id="UP001275084"/>
    </source>
</evidence>
<dbReference type="EMBL" id="JAUIQD010000001">
    <property type="protein sequence ID" value="KAK3363420.1"/>
    <property type="molecule type" value="Genomic_DNA"/>
</dbReference>
<feature type="domain" description="SH3" evidence="5">
    <location>
        <begin position="108"/>
        <end position="169"/>
    </location>
</feature>
<keyword evidence="1 2" id="KW-0728">SH3 domain</keyword>
<feature type="compositionally biased region" description="Pro residues" evidence="4">
    <location>
        <begin position="90"/>
        <end position="107"/>
    </location>
</feature>
<keyword evidence="7" id="KW-1185">Reference proteome</keyword>
<dbReference type="Pfam" id="PF00018">
    <property type="entry name" value="SH3_1"/>
    <property type="match status" value="1"/>
</dbReference>
<protein>
    <submittedName>
        <fullName evidence="6">SH3 domain-containing protein</fullName>
    </submittedName>
</protein>
<reference evidence="6" key="1">
    <citation type="journal article" date="2023" name="Mol. Phylogenet. Evol.">
        <title>Genome-scale phylogeny and comparative genomics of the fungal order Sordariales.</title>
        <authorList>
            <person name="Hensen N."/>
            <person name="Bonometti L."/>
            <person name="Westerberg I."/>
            <person name="Brannstrom I.O."/>
            <person name="Guillou S."/>
            <person name="Cros-Aarteil S."/>
            <person name="Calhoun S."/>
            <person name="Haridas S."/>
            <person name="Kuo A."/>
            <person name="Mondo S."/>
            <person name="Pangilinan J."/>
            <person name="Riley R."/>
            <person name="LaButti K."/>
            <person name="Andreopoulos B."/>
            <person name="Lipzen A."/>
            <person name="Chen C."/>
            <person name="Yan M."/>
            <person name="Daum C."/>
            <person name="Ng V."/>
            <person name="Clum A."/>
            <person name="Steindorff A."/>
            <person name="Ohm R.A."/>
            <person name="Martin F."/>
            <person name="Silar P."/>
            <person name="Natvig D.O."/>
            <person name="Lalanne C."/>
            <person name="Gautier V."/>
            <person name="Ament-Velasquez S.L."/>
            <person name="Kruys A."/>
            <person name="Hutchinson M.I."/>
            <person name="Powell A.J."/>
            <person name="Barry K."/>
            <person name="Miller A.N."/>
            <person name="Grigoriev I.V."/>
            <person name="Debuchy R."/>
            <person name="Gladieux P."/>
            <person name="Hiltunen Thoren M."/>
            <person name="Johannesson H."/>
        </authorList>
    </citation>
    <scope>NUCLEOTIDE SEQUENCE</scope>
    <source>
        <strain evidence="6">CBS 955.72</strain>
    </source>
</reference>
<feature type="compositionally biased region" description="Low complexity" evidence="4">
    <location>
        <begin position="49"/>
        <end position="89"/>
    </location>
</feature>
<dbReference type="PRINTS" id="PR00452">
    <property type="entry name" value="SH3DOMAIN"/>
</dbReference>
<organism evidence="6 7">
    <name type="scientific">Lasiosphaeria hispida</name>
    <dbReference type="NCBI Taxonomy" id="260671"/>
    <lineage>
        <taxon>Eukaryota</taxon>
        <taxon>Fungi</taxon>
        <taxon>Dikarya</taxon>
        <taxon>Ascomycota</taxon>
        <taxon>Pezizomycotina</taxon>
        <taxon>Sordariomycetes</taxon>
        <taxon>Sordariomycetidae</taxon>
        <taxon>Sordariales</taxon>
        <taxon>Lasiosphaeriaceae</taxon>
        <taxon>Lasiosphaeria</taxon>
    </lineage>
</organism>
<proteinExistence type="predicted"/>